<feature type="domain" description="JmjC" evidence="1">
    <location>
        <begin position="116"/>
        <end position="275"/>
    </location>
</feature>
<dbReference type="PANTHER" id="PTHR12461">
    <property type="entry name" value="HYPOXIA-INDUCIBLE FACTOR 1 ALPHA INHIBITOR-RELATED"/>
    <property type="match status" value="1"/>
</dbReference>
<dbReference type="Pfam" id="PF13621">
    <property type="entry name" value="Cupin_8"/>
    <property type="match status" value="1"/>
</dbReference>
<proteinExistence type="predicted"/>
<dbReference type="PANTHER" id="PTHR12461:SF105">
    <property type="entry name" value="HYPOXIA-INDUCIBLE FACTOR 1-ALPHA INHIBITOR"/>
    <property type="match status" value="1"/>
</dbReference>
<dbReference type="Gene3D" id="2.60.120.10">
    <property type="entry name" value="Jelly Rolls"/>
    <property type="match status" value="1"/>
</dbReference>
<dbReference type="SMART" id="SM00558">
    <property type="entry name" value="JmjC"/>
    <property type="match status" value="1"/>
</dbReference>
<keyword evidence="3" id="KW-1185">Reference proteome</keyword>
<evidence type="ECO:0000259" key="1">
    <source>
        <dbReference type="PROSITE" id="PS51184"/>
    </source>
</evidence>
<reference evidence="2" key="1">
    <citation type="journal article" date="2014" name="Int. J. Syst. Evol. Microbiol.">
        <title>Complete genome sequence of Corynebacterium casei LMG S-19264T (=DSM 44701T), isolated from a smear-ripened cheese.</title>
        <authorList>
            <consortium name="US DOE Joint Genome Institute (JGI-PGF)"/>
            <person name="Walter F."/>
            <person name="Albersmeier A."/>
            <person name="Kalinowski J."/>
            <person name="Ruckert C."/>
        </authorList>
    </citation>
    <scope>NUCLEOTIDE SEQUENCE</scope>
    <source>
        <strain evidence="2">JCM 13306</strain>
    </source>
</reference>
<dbReference type="InterPro" id="IPR041667">
    <property type="entry name" value="Cupin_8"/>
</dbReference>
<dbReference type="SUPFAM" id="SSF51197">
    <property type="entry name" value="Clavaminate synthase-like"/>
    <property type="match status" value="1"/>
</dbReference>
<evidence type="ECO:0000313" key="3">
    <source>
        <dbReference type="Proteomes" id="UP000623958"/>
    </source>
</evidence>
<dbReference type="Proteomes" id="UP000623958">
    <property type="component" value="Unassembled WGS sequence"/>
</dbReference>
<name>A0A919F9X5_9XANT</name>
<evidence type="ECO:0000313" key="2">
    <source>
        <dbReference type="EMBL" id="GHH57521.1"/>
    </source>
</evidence>
<organism evidence="2 3">
    <name type="scientific">Xanthomonas boreopolis</name>
    <dbReference type="NCBI Taxonomy" id="86183"/>
    <lineage>
        <taxon>Bacteria</taxon>
        <taxon>Pseudomonadati</taxon>
        <taxon>Pseudomonadota</taxon>
        <taxon>Gammaproteobacteria</taxon>
        <taxon>Lysobacterales</taxon>
        <taxon>Lysobacteraceae</taxon>
        <taxon>Xanthomonas</taxon>
    </lineage>
</organism>
<dbReference type="InterPro" id="IPR014710">
    <property type="entry name" value="RmlC-like_jellyroll"/>
</dbReference>
<accession>A0A919F9X5</accession>
<dbReference type="PROSITE" id="PS51184">
    <property type="entry name" value="JMJC"/>
    <property type="match status" value="1"/>
</dbReference>
<comment type="caution">
    <text evidence="2">The sequence shown here is derived from an EMBL/GenBank/DDBJ whole genome shotgun (WGS) entry which is preliminary data.</text>
</comment>
<dbReference type="EMBL" id="BNBA01000025">
    <property type="protein sequence ID" value="GHH57521.1"/>
    <property type="molecule type" value="Genomic_DNA"/>
</dbReference>
<protein>
    <submittedName>
        <fullName evidence="2">Cupin</fullName>
    </submittedName>
</protein>
<dbReference type="InterPro" id="IPR003347">
    <property type="entry name" value="JmjC_dom"/>
</dbReference>
<sequence>MHGVPAGLPERDDVRAGALPLQALFDGAQPVVLRGLARDWALVREGRQSARAAMDYLLRFYNGQPVTYSHGGPEVAGRPFYNEDFTALNVEVRRSPLGEVLDAIAAHAGDERPPTYYVASLLVDTRLPGLRAENDLDFASQGVDAPPSIWIGNRTTASAHYDALYNIACVAVGRRRFTLFPPGQIANLYPGPLEPTPGGQAVSVVDLDRPDLARFPRFGEALAHARSAVLEPGDAIYIPPLWWHHVQGLDAFNVLVNYWWQRAPAHLPPPMGALYHALWALRDRPEQEKLAWREVFDYYVFGDAQRAGEHLPEAARHVLGPIDETLSRQLRAMLIARLNR</sequence>
<dbReference type="AlphaFoldDB" id="A0A919F9X5"/>
<reference evidence="2" key="2">
    <citation type="submission" date="2020-09" db="EMBL/GenBank/DDBJ databases">
        <authorList>
            <person name="Sun Q."/>
            <person name="Ohkuma M."/>
        </authorList>
    </citation>
    <scope>NUCLEOTIDE SEQUENCE</scope>
    <source>
        <strain evidence="2">JCM 13306</strain>
    </source>
</reference>
<dbReference type="RefSeq" id="WP_434029694.1">
    <property type="nucleotide sequence ID" value="NZ_BNBA01000025.1"/>
</dbReference>
<gene>
    <name evidence="2" type="ORF">GCM10009090_28800</name>
</gene>